<reference evidence="2 3" key="1">
    <citation type="submission" date="2024-02" db="EMBL/GenBank/DDBJ databases">
        <authorList>
            <person name="Chen Y."/>
            <person name="Shah S."/>
            <person name="Dougan E. K."/>
            <person name="Thang M."/>
            <person name="Chan C."/>
        </authorList>
    </citation>
    <scope>NUCLEOTIDE SEQUENCE [LARGE SCALE GENOMIC DNA]</scope>
</reference>
<gene>
    <name evidence="2" type="ORF">CCMP2556_LOCUS17319</name>
</gene>
<comment type="caution">
    <text evidence="2">The sequence shown here is derived from an EMBL/GenBank/DDBJ whole genome shotgun (WGS) entry which is preliminary data.</text>
</comment>
<dbReference type="InterPro" id="IPR003609">
    <property type="entry name" value="Pan_app"/>
</dbReference>
<sequence length="1639" mass="180080">MCQSLGYQGLCSKAEVKGYSKCAFGWMSDYKGYWYHETSTGCGTGTGYRDGSSHNSVGAYCCHSAPQVPREYVGGYDYASRELAEAKCQSEGYQGLCSKAEVEGWSKCAHGWMSDYKGYWFHKTKSGCGSGTGWRSGSNQNAVGAFCCHLATFVPRKYVGGYDYATRELAKAKCQSEGYQGLCSKAEVEGYSNCAYGWMSDYKGYWYHETSAGCGTGAGYRDGSNENAVGAYCCHHTPAIKRTYVGGYDYATRAEAKDKCASLGFQGLCTVAEVEGFSKCAYGWMFDWKGFWLHKTQSGCGSGAGYRKAPGSQTNAGAYCCHIAWATPALASIPRRYVGGYDYATRELAEAKCQSLGWKGLCTKAEVEGWAHCAWGWMSDYKGYWFDKTSAGCGNGEGFRDGSSENAVGAYCCHISPLIQRTYVGGYVYSTKDAAASACRSKGYRGLCSKAETKGYSHCAFGWMSDYKGYWYHKTETGCGTGAGYRDGSNQNPAGAYCCHPAPAYKGGYIYHTREAANSSCQAAGYDGLCAKADIEGHPRCEAGWLSDFRGYWFNETQAGCGTGVGFRSYPDTAAGAYCCSLGLDNTKVEVDQYVGKVIALHNDFENRYVEMTEVSLGTTAVRNRDDPPVELSRAHFLVVFAGDDEVGLHNVVENRFIRMNGPAFAQPSPSTNANSPVWTADRFKMLRCGSGEICFHNSLYNTFLTMRPDPLPFGLIGGTAELGPAMHFALVEVPGNAGFITLSDQACKGVPYTHSPCYTECRGWMLSSMDECWQKCVTNAFPEGCVGITDNSECVAAVFESNGQCHLYDGQCTQLSTDSGTTTRLKKFEANFKLVEGQRCTNAPFTDNAGIDCKGFEHVTTADECKQKCMESAHAPNCPHKPCAAAMFWEDTQVCHFYDACESWTEASDGRPGKAIVQKNLFKHLHGVKCSSTPYTQQAGCNGFQGVSAAQCQAFCERSDSPCGVAGTCRAATYNEDTEECQLHDECGTQTAVENYVSMISVLPATYRNFKFYNGKRCSTSPYTYDLGADPPCNGFHNMNEYECQAACENSNVASGCPEKLCVASVFYPSTKECHLYESCPSLVDDANARTIRAAATSQPASLITKEAEVEVPEESDLGPYHELATALPSVLMNLTNYSGLIRNQNRSNLNMAHRFGDPKKDIELLYEMFEGFFRALNTSLDTDGPLVCPHRSYAHISACISMAACVLQSAVPTHIDMEYFSSIMELEMRFQDISWPIIRQGLMEEALDFSVPDELLSKYRCDEFVEVGAYEPANNESFLQLDNLEGKAKTLALSSAMLHATRVSHRILDAHGQNTTMESTLQQLEETWYPVCRHLFCDHTNFWDIHMASYKQTRALLQTSAVAHLRSEIQSRYKLEQRMQRFVSAHQDKALVERFWRNHNRAHDESLHLYGQQGRKAVLRVVESFSTRNLEKALQLFDREVLQEHIEDHSDDSEGLLTEGSFQSKFDTSVSASKWRWLKAIFKALKCFGQTSFFVATGYWNPFHPNVGWSYALSAGSFSHFGMMARGEPHPDENFFMSLSLGLIAGVANEFYAAGVSASVSLSVGCGASWTVSLGVGAWGAAIVKAPWLPTCILGAKVPPGCVSGMGLCASCCKSMGVSFSLLCCSWNVKTKEHTCR</sequence>
<evidence type="ECO:0000313" key="3">
    <source>
        <dbReference type="Proteomes" id="UP001642484"/>
    </source>
</evidence>
<evidence type="ECO:0000259" key="1">
    <source>
        <dbReference type="Pfam" id="PF00024"/>
    </source>
</evidence>
<protein>
    <recommendedName>
        <fullName evidence="1">Apple domain-containing protein</fullName>
    </recommendedName>
</protein>
<dbReference type="Proteomes" id="UP001642484">
    <property type="component" value="Unassembled WGS sequence"/>
</dbReference>
<evidence type="ECO:0000313" key="2">
    <source>
        <dbReference type="EMBL" id="CAK9029007.1"/>
    </source>
</evidence>
<name>A0ABP0KQ77_9DINO</name>
<proteinExistence type="predicted"/>
<dbReference type="EMBL" id="CAXAMN010009535">
    <property type="protein sequence ID" value="CAK9029007.1"/>
    <property type="molecule type" value="Genomic_DNA"/>
</dbReference>
<organism evidence="2 3">
    <name type="scientific">Durusdinium trenchii</name>
    <dbReference type="NCBI Taxonomy" id="1381693"/>
    <lineage>
        <taxon>Eukaryota</taxon>
        <taxon>Sar</taxon>
        <taxon>Alveolata</taxon>
        <taxon>Dinophyceae</taxon>
        <taxon>Suessiales</taxon>
        <taxon>Symbiodiniaceae</taxon>
        <taxon>Durusdinium</taxon>
    </lineage>
</organism>
<dbReference type="Pfam" id="PF00024">
    <property type="entry name" value="PAN_1"/>
    <property type="match status" value="1"/>
</dbReference>
<accession>A0ABP0KQ77</accession>
<keyword evidence="3" id="KW-1185">Reference proteome</keyword>
<feature type="domain" description="Apple" evidence="1">
    <location>
        <begin position="948"/>
        <end position="991"/>
    </location>
</feature>